<keyword evidence="3" id="KW-0238">DNA-binding</keyword>
<reference evidence="5" key="2">
    <citation type="submission" date="2020-06" db="EMBL/GenBank/DDBJ databases">
        <authorList>
            <person name="Wang Y."/>
        </authorList>
    </citation>
    <scope>NUCLEOTIDE SEQUENCE</scope>
    <source>
        <strain evidence="5">L15a</strain>
        <strain evidence="7">L19a</strain>
        <strain evidence="6">T1L9</strain>
    </source>
</reference>
<dbReference type="AlphaFoldDB" id="A0A7K4MTZ5"/>
<keyword evidence="2" id="KW-0680">Restriction system</keyword>
<evidence type="ECO:0000313" key="5">
    <source>
        <dbReference type="EMBL" id="NWJ56969.1"/>
    </source>
</evidence>
<proteinExistence type="inferred from homology"/>
<feature type="domain" description="Type I restriction modification DNA specificity" evidence="4">
    <location>
        <begin position="245"/>
        <end position="432"/>
    </location>
</feature>
<dbReference type="GO" id="GO:0009307">
    <property type="term" value="P:DNA restriction-modification system"/>
    <property type="evidence" value="ECO:0007669"/>
    <property type="project" value="UniProtKB-KW"/>
</dbReference>
<keyword evidence="5" id="KW-0378">Hydrolase</keyword>
<dbReference type="Gene3D" id="3.90.220.20">
    <property type="entry name" value="DNA methylase specificity domains"/>
    <property type="match status" value="2"/>
</dbReference>
<dbReference type="PANTHER" id="PTHR30408:SF12">
    <property type="entry name" value="TYPE I RESTRICTION ENZYME MJAVIII SPECIFICITY SUBUNIT"/>
    <property type="match status" value="1"/>
</dbReference>
<name>A0A7K4MTZ5_9ARCH</name>
<sequence length="451" mass="51754">MKKAKPGYKLVKWLFRKEIEIPEDWVVKKIDELFELLLTGTNSRSDLDKKSDIHYIHYGDIHTKWNKFILDCSFQEIPMIRKDKVEKLPLLKEGDLIVADVSEDYDGSGASILIKNIKNKKIVSGLHTFALRNNDETISLNFRRYITSMRFVKTQIISFITGVSVYGLSKNNFKKIRICLPPLKQQQKIASILSNVDDLISFYDNSIESTQKLKKGLMQTLLTRGIGHKKFKKVKWLFGKEIEIPEEWNIKKLFDLCENKNDIVAGPFGSNLLVDDYIEKGTPIIRLQNIHRNNFINKNIKFISNLKADELKYHSYIPGDIILAKLGDPIGKTCIVPDDFSPGIVVADVVRIRTSSKKADKIFVEYVLNSDACKKQHNMEKIGTTRPRVNLAQIRKLIFPCPSVDEQKNISDILMKIDLKIDESESKKSNLEKIKKGLMQKLLTGQIRVTA</sequence>
<dbReference type="GO" id="GO:0003677">
    <property type="term" value="F:DNA binding"/>
    <property type="evidence" value="ECO:0007669"/>
    <property type="project" value="UniProtKB-KW"/>
</dbReference>
<dbReference type="EMBL" id="JACATG010000001">
    <property type="protein sequence ID" value="NWK13419.1"/>
    <property type="molecule type" value="Genomic_DNA"/>
</dbReference>
<protein>
    <submittedName>
        <fullName evidence="5">Restriction endonuclease subunit S</fullName>
    </submittedName>
</protein>
<dbReference type="Proteomes" id="UP000535457">
    <property type="component" value="Unassembled WGS sequence"/>
</dbReference>
<dbReference type="InterPro" id="IPR044946">
    <property type="entry name" value="Restrct_endonuc_typeI_TRD_sf"/>
</dbReference>
<evidence type="ECO:0000313" key="7">
    <source>
        <dbReference type="EMBL" id="NWK13419.1"/>
    </source>
</evidence>
<evidence type="ECO:0000259" key="4">
    <source>
        <dbReference type="Pfam" id="PF01420"/>
    </source>
</evidence>
<dbReference type="Proteomes" id="UP000575480">
    <property type="component" value="Unassembled WGS sequence"/>
</dbReference>
<evidence type="ECO:0000256" key="2">
    <source>
        <dbReference type="ARBA" id="ARBA00022747"/>
    </source>
</evidence>
<dbReference type="GO" id="GO:0004519">
    <property type="term" value="F:endonuclease activity"/>
    <property type="evidence" value="ECO:0007669"/>
    <property type="project" value="UniProtKB-KW"/>
</dbReference>
<dbReference type="Gene3D" id="1.10.287.1120">
    <property type="entry name" value="Bipartite methylase S protein"/>
    <property type="match status" value="1"/>
</dbReference>
<comment type="similarity">
    <text evidence="1">Belongs to the type-I restriction system S methylase family.</text>
</comment>
<dbReference type="PANTHER" id="PTHR30408">
    <property type="entry name" value="TYPE-1 RESTRICTION ENZYME ECOKI SPECIFICITY PROTEIN"/>
    <property type="match status" value="1"/>
</dbReference>
<dbReference type="Proteomes" id="UP000547822">
    <property type="component" value="Unassembled WGS sequence"/>
</dbReference>
<evidence type="ECO:0000256" key="3">
    <source>
        <dbReference type="ARBA" id="ARBA00023125"/>
    </source>
</evidence>
<dbReference type="InterPro" id="IPR052021">
    <property type="entry name" value="Type-I_RS_S_subunit"/>
</dbReference>
<dbReference type="EMBL" id="JACATH010000002">
    <property type="protein sequence ID" value="NWJ56969.1"/>
    <property type="molecule type" value="Genomic_DNA"/>
</dbReference>
<reference evidence="8 9" key="1">
    <citation type="journal article" date="2019" name="Environ. Microbiol.">
        <title>Genomics insights into ecotype formation of ammonia-oxidizing archaea in the deep ocean.</title>
        <authorList>
            <person name="Wang Y."/>
            <person name="Huang J.M."/>
            <person name="Cui G.J."/>
            <person name="Nunoura T."/>
            <person name="Takaki Y."/>
            <person name="Li W.L."/>
            <person name="Li J."/>
            <person name="Gao Z.M."/>
            <person name="Takai K."/>
            <person name="Zhang A.Q."/>
            <person name="Stepanauskas R."/>
        </authorList>
    </citation>
    <scope>NUCLEOTIDE SEQUENCE [LARGE SCALE GENOMIC DNA]</scope>
    <source>
        <strain evidence="5 10">L15a</strain>
        <strain evidence="7 8">L19a</strain>
        <strain evidence="6 9">T1L9</strain>
    </source>
</reference>
<feature type="domain" description="Type I restriction modification DNA specificity" evidence="4">
    <location>
        <begin position="22"/>
        <end position="201"/>
    </location>
</feature>
<organism evidence="5 10">
    <name type="scientific">Marine Group I thaumarchaeote</name>
    <dbReference type="NCBI Taxonomy" id="2511932"/>
    <lineage>
        <taxon>Archaea</taxon>
        <taxon>Nitrososphaerota</taxon>
        <taxon>Marine Group I</taxon>
    </lineage>
</organism>
<keyword evidence="5" id="KW-0255">Endonuclease</keyword>
<evidence type="ECO:0000313" key="6">
    <source>
        <dbReference type="EMBL" id="NWK00296.1"/>
    </source>
</evidence>
<evidence type="ECO:0000256" key="1">
    <source>
        <dbReference type="ARBA" id="ARBA00010923"/>
    </source>
</evidence>
<dbReference type="InterPro" id="IPR000055">
    <property type="entry name" value="Restrct_endonuc_typeI_TRD"/>
</dbReference>
<dbReference type="SUPFAM" id="SSF116734">
    <property type="entry name" value="DNA methylase specificity domain"/>
    <property type="match status" value="2"/>
</dbReference>
<dbReference type="Pfam" id="PF01420">
    <property type="entry name" value="Methylase_S"/>
    <property type="match status" value="2"/>
</dbReference>
<comment type="caution">
    <text evidence="5">The sequence shown here is derived from an EMBL/GenBank/DDBJ whole genome shotgun (WGS) entry which is preliminary data.</text>
</comment>
<dbReference type="EMBL" id="JACATD010000001">
    <property type="protein sequence ID" value="NWK00296.1"/>
    <property type="molecule type" value="Genomic_DNA"/>
</dbReference>
<evidence type="ECO:0000313" key="8">
    <source>
        <dbReference type="Proteomes" id="UP000535457"/>
    </source>
</evidence>
<gene>
    <name evidence="6" type="ORF">HX840_00010</name>
    <name evidence="7" type="ORF">HX853_02095</name>
    <name evidence="5" type="ORF">HX858_04340</name>
</gene>
<evidence type="ECO:0000313" key="10">
    <source>
        <dbReference type="Proteomes" id="UP000575480"/>
    </source>
</evidence>
<accession>A0A7K4MTZ5</accession>
<keyword evidence="5" id="KW-0540">Nuclease</keyword>
<evidence type="ECO:0000313" key="9">
    <source>
        <dbReference type="Proteomes" id="UP000547822"/>
    </source>
</evidence>